<dbReference type="GO" id="GO:0008233">
    <property type="term" value="F:peptidase activity"/>
    <property type="evidence" value="ECO:0007669"/>
    <property type="project" value="UniProtKB-KW"/>
</dbReference>
<keyword evidence="1" id="KW-1188">Viral release from host cell</keyword>
<organism evidence="5 6">
    <name type="scientific">Dysgonomonas mossii</name>
    <dbReference type="NCBI Taxonomy" id="163665"/>
    <lineage>
        <taxon>Bacteria</taxon>
        <taxon>Pseudomonadati</taxon>
        <taxon>Bacteroidota</taxon>
        <taxon>Bacteroidia</taxon>
        <taxon>Bacteroidales</taxon>
        <taxon>Dysgonomonadaceae</taxon>
        <taxon>Dysgonomonas</taxon>
    </lineage>
</organism>
<dbReference type="GO" id="GO:0006508">
    <property type="term" value="P:proteolysis"/>
    <property type="evidence" value="ECO:0007669"/>
    <property type="project" value="UniProtKB-KW"/>
</dbReference>
<evidence type="ECO:0000256" key="3">
    <source>
        <dbReference type="ARBA" id="ARBA00022801"/>
    </source>
</evidence>
<evidence type="ECO:0000256" key="1">
    <source>
        <dbReference type="ARBA" id="ARBA00022612"/>
    </source>
</evidence>
<comment type="caution">
    <text evidence="5">The sequence shown here is derived from an EMBL/GenBank/DDBJ whole genome shotgun (WGS) entry which is preliminary data.</text>
</comment>
<dbReference type="EMBL" id="SPPK01000001">
    <property type="protein sequence ID" value="TFU90517.1"/>
    <property type="molecule type" value="Genomic_DNA"/>
</dbReference>
<feature type="domain" description="Prohead serine protease" evidence="4">
    <location>
        <begin position="13"/>
        <end position="165"/>
    </location>
</feature>
<keyword evidence="3" id="KW-0378">Hydrolase</keyword>
<proteinExistence type="predicted"/>
<sequence length="195" mass="22304">MEDNKREVRSTSYQVVSDEEKRTVEGYALLFDTPSTGLGFVEVIERGALDGVIEKSDVIAYLNHYENRGILARCKQGKGSMDLSVDEIGLKYRFEAPKTALGDELLENLRRGEIDTSSFAFTAAKDRWEKLSDGTWKRSISKIEKIYDVSPVYNAAYSATSVYLRGKDQAEEELRHQQEQAMKEYWQNLENQLNI</sequence>
<evidence type="ECO:0000313" key="5">
    <source>
        <dbReference type="EMBL" id="TFU90517.1"/>
    </source>
</evidence>
<protein>
    <submittedName>
        <fullName evidence="5">HK97 family phage prohead protease</fullName>
    </submittedName>
</protein>
<dbReference type="Proteomes" id="UP000298285">
    <property type="component" value="Unassembled WGS sequence"/>
</dbReference>
<dbReference type="InterPro" id="IPR054613">
    <property type="entry name" value="Peptidase_S78_dom"/>
</dbReference>
<evidence type="ECO:0000313" key="6">
    <source>
        <dbReference type="Proteomes" id="UP000298285"/>
    </source>
</evidence>
<evidence type="ECO:0000256" key="2">
    <source>
        <dbReference type="ARBA" id="ARBA00022670"/>
    </source>
</evidence>
<name>A0A4Y9IPQ2_9BACT</name>
<dbReference type="RefSeq" id="WP_135103575.1">
    <property type="nucleotide sequence ID" value="NZ_JADGKW010000001.1"/>
</dbReference>
<dbReference type="InterPro" id="IPR006433">
    <property type="entry name" value="Prohead_protease"/>
</dbReference>
<dbReference type="Pfam" id="PF04586">
    <property type="entry name" value="Peptidase_S78"/>
    <property type="match status" value="1"/>
</dbReference>
<dbReference type="AlphaFoldDB" id="A0A4Y9IPQ2"/>
<dbReference type="OrthoDB" id="1049848at2"/>
<evidence type="ECO:0000259" key="4">
    <source>
        <dbReference type="Pfam" id="PF04586"/>
    </source>
</evidence>
<dbReference type="NCBIfam" id="TIGR01543">
    <property type="entry name" value="proheadase_HK97"/>
    <property type="match status" value="1"/>
</dbReference>
<accession>A0A4Y9IPQ2</accession>
<reference evidence="5 6" key="1">
    <citation type="submission" date="2019-03" db="EMBL/GenBank/DDBJ databases">
        <title>Diversity of the mouse oral microbiome.</title>
        <authorList>
            <person name="Joseph S."/>
            <person name="Aduse-Opoku J."/>
            <person name="Curtis M."/>
            <person name="Wade W."/>
            <person name="Hashim A."/>
        </authorList>
    </citation>
    <scope>NUCLEOTIDE SEQUENCE [LARGE SCALE GENOMIC DNA]</scope>
    <source>
        <strain evidence="5 6">P11</strain>
    </source>
</reference>
<keyword evidence="2 5" id="KW-0645">Protease</keyword>
<gene>
    <name evidence="5" type="ORF">E4T88_00645</name>
</gene>